<dbReference type="Pfam" id="PF03476">
    <property type="entry name" value="MOSC_N"/>
    <property type="match status" value="1"/>
</dbReference>
<dbReference type="AlphaFoldDB" id="A0A2N6KDR6"/>
<dbReference type="Pfam" id="PF03473">
    <property type="entry name" value="MOSC"/>
    <property type="match status" value="1"/>
</dbReference>
<dbReference type="InterPro" id="IPR005302">
    <property type="entry name" value="MoCF_Sase_C"/>
</dbReference>
<evidence type="ECO:0000259" key="1">
    <source>
        <dbReference type="PROSITE" id="PS51340"/>
    </source>
</evidence>
<dbReference type="EMBL" id="NMQA01000198">
    <property type="protein sequence ID" value="PLZ97014.1"/>
    <property type="molecule type" value="Genomic_DNA"/>
</dbReference>
<dbReference type="Proteomes" id="UP000235025">
    <property type="component" value="Unassembled WGS sequence"/>
</dbReference>
<organism evidence="2 3">
    <name type="scientific">Fischerella thermalis CCMEE 5268</name>
    <dbReference type="NCBI Taxonomy" id="2019662"/>
    <lineage>
        <taxon>Bacteria</taxon>
        <taxon>Bacillati</taxon>
        <taxon>Cyanobacteriota</taxon>
        <taxon>Cyanophyceae</taxon>
        <taxon>Nostocales</taxon>
        <taxon>Hapalosiphonaceae</taxon>
        <taxon>Fischerella</taxon>
    </lineage>
</organism>
<dbReference type="SUPFAM" id="SSF141673">
    <property type="entry name" value="MOSC N-terminal domain-like"/>
    <property type="match status" value="1"/>
</dbReference>
<protein>
    <submittedName>
        <fullName evidence="2">MOSC domain-containing protein</fullName>
    </submittedName>
</protein>
<dbReference type="PROSITE" id="PS51340">
    <property type="entry name" value="MOSC"/>
    <property type="match status" value="1"/>
</dbReference>
<reference evidence="2 3" key="1">
    <citation type="submission" date="2017-07" db="EMBL/GenBank/DDBJ databases">
        <title>Genomes of Fischerella (Mastigocladus) sp. strains.</title>
        <authorList>
            <person name="Miller S.R."/>
        </authorList>
    </citation>
    <scope>NUCLEOTIDE SEQUENCE [LARGE SCALE GENOMIC DNA]</scope>
    <source>
        <strain evidence="2 3">CCMEE 5268</strain>
    </source>
</reference>
<dbReference type="RefSeq" id="WP_102173936.1">
    <property type="nucleotide sequence ID" value="NZ_NMQA01000198.1"/>
</dbReference>
<dbReference type="GO" id="GO:0030151">
    <property type="term" value="F:molybdenum ion binding"/>
    <property type="evidence" value="ECO:0007669"/>
    <property type="project" value="InterPro"/>
</dbReference>
<comment type="caution">
    <text evidence="2">The sequence shown here is derived from an EMBL/GenBank/DDBJ whole genome shotgun (WGS) entry which is preliminary data.</text>
</comment>
<dbReference type="GO" id="GO:0003824">
    <property type="term" value="F:catalytic activity"/>
    <property type="evidence" value="ECO:0007669"/>
    <property type="project" value="InterPro"/>
</dbReference>
<sequence>MPYVAKILIYPIKSLDGVEVKTTKVLSSGAIQYDREFAIVDELNKFVNGKRHAKVHLLRSQYNLEDRTVLLKISETNCQQVFHLDYERQALEDWLSNFFGFAVKLQQNSVMGFPDDTVSPGPTIISTATLKEVASWFAGISVNQMRRRIRANIEIDGVPAFWEDRLFGEQGDVVPFQVGNVHLLGINPCQRCVVPTRDSLSGEVYKNFQKVFVAKRQQTLPSWVASSHFNHFYRLSVNTRLSPSSVDNNFKIGDEVEILEKVKIGNG</sequence>
<dbReference type="GO" id="GO:0030170">
    <property type="term" value="F:pyridoxal phosphate binding"/>
    <property type="evidence" value="ECO:0007669"/>
    <property type="project" value="InterPro"/>
</dbReference>
<proteinExistence type="predicted"/>
<gene>
    <name evidence="2" type="ORF">CEN50_16550</name>
</gene>
<accession>A0A2N6KDR6</accession>
<name>A0A2N6KDR6_9CYAN</name>
<feature type="domain" description="MOSC" evidence="1">
    <location>
        <begin position="88"/>
        <end position="259"/>
    </location>
</feature>
<dbReference type="InterPro" id="IPR005303">
    <property type="entry name" value="MOCOS_middle"/>
</dbReference>
<evidence type="ECO:0000313" key="2">
    <source>
        <dbReference type="EMBL" id="PLZ97014.1"/>
    </source>
</evidence>
<evidence type="ECO:0000313" key="3">
    <source>
        <dbReference type="Proteomes" id="UP000235025"/>
    </source>
</evidence>